<accession>A0A4Z0FCI7</accession>
<dbReference type="SUPFAM" id="SSF52833">
    <property type="entry name" value="Thioredoxin-like"/>
    <property type="match status" value="1"/>
</dbReference>
<dbReference type="Gene3D" id="3.40.30.10">
    <property type="entry name" value="Glutaredoxin"/>
    <property type="match status" value="1"/>
</dbReference>
<dbReference type="FunFam" id="3.40.30.10:FF:000001">
    <property type="entry name" value="Thioredoxin"/>
    <property type="match status" value="1"/>
</dbReference>
<evidence type="ECO:0000256" key="2">
    <source>
        <dbReference type="ARBA" id="ARBA00022448"/>
    </source>
</evidence>
<dbReference type="Proteomes" id="UP000297890">
    <property type="component" value="Unassembled WGS sequence"/>
</dbReference>
<keyword evidence="4" id="KW-1015">Disulfide bond</keyword>
<dbReference type="Pfam" id="PF21352">
    <property type="entry name" value="Zn_ribbon_Thio2"/>
    <property type="match status" value="1"/>
</dbReference>
<keyword evidence="3" id="KW-0249">Electron transport</keyword>
<dbReference type="PANTHER" id="PTHR45663">
    <property type="entry name" value="GEO12009P1"/>
    <property type="match status" value="1"/>
</dbReference>
<protein>
    <recommendedName>
        <fullName evidence="6">Thioredoxin</fullName>
    </recommendedName>
</protein>
<evidence type="ECO:0000256" key="5">
    <source>
        <dbReference type="ARBA" id="ARBA00023284"/>
    </source>
</evidence>
<evidence type="ECO:0000256" key="4">
    <source>
        <dbReference type="ARBA" id="ARBA00023157"/>
    </source>
</evidence>
<evidence type="ECO:0000313" key="9">
    <source>
        <dbReference type="Proteomes" id="UP000297890"/>
    </source>
</evidence>
<evidence type="ECO:0000259" key="7">
    <source>
        <dbReference type="PROSITE" id="PS51352"/>
    </source>
</evidence>
<sequence length="140" mass="15293">MIRICPHCGAKNRVPERHLADRGQCGACRQPLPALAEPLEVDDAQFRTVVESARVPVLVDFWAPWCGPCMMAAPEVAKAAAALAGRALVVKVNTEQQPELAAQYRVRSIPNFALFRAGQLVRQQAGLLNLQQLEQMVVAP</sequence>
<gene>
    <name evidence="8" type="primary">trxA</name>
    <name evidence="8" type="ORF">E4680_03025</name>
</gene>
<dbReference type="Pfam" id="PF00085">
    <property type="entry name" value="Thioredoxin"/>
    <property type="match status" value="1"/>
</dbReference>
<evidence type="ECO:0000256" key="1">
    <source>
        <dbReference type="ARBA" id="ARBA00008987"/>
    </source>
</evidence>
<keyword evidence="2" id="KW-0813">Transport</keyword>
<dbReference type="PANTHER" id="PTHR45663:SF11">
    <property type="entry name" value="GEO12009P1"/>
    <property type="match status" value="1"/>
</dbReference>
<dbReference type="CDD" id="cd02947">
    <property type="entry name" value="TRX_family"/>
    <property type="match status" value="1"/>
</dbReference>
<proteinExistence type="inferred from homology"/>
<comment type="similarity">
    <text evidence="1">Belongs to the thioredoxin family.</text>
</comment>
<keyword evidence="5" id="KW-0676">Redox-active center</keyword>
<evidence type="ECO:0000256" key="3">
    <source>
        <dbReference type="ARBA" id="ARBA00022982"/>
    </source>
</evidence>
<feature type="domain" description="Thioredoxin" evidence="7">
    <location>
        <begin position="30"/>
        <end position="140"/>
    </location>
</feature>
<dbReference type="EMBL" id="SRIO01000003">
    <property type="protein sequence ID" value="TFZ83494.1"/>
    <property type="molecule type" value="Genomic_DNA"/>
</dbReference>
<keyword evidence="9" id="KW-1185">Reference proteome</keyword>
<dbReference type="InterPro" id="IPR013766">
    <property type="entry name" value="Thioredoxin_domain"/>
</dbReference>
<dbReference type="PROSITE" id="PS51352">
    <property type="entry name" value="THIOREDOXIN_2"/>
    <property type="match status" value="1"/>
</dbReference>
<dbReference type="NCBIfam" id="TIGR01068">
    <property type="entry name" value="thioredoxin"/>
    <property type="match status" value="1"/>
</dbReference>
<dbReference type="InterPro" id="IPR005746">
    <property type="entry name" value="Thioredoxin"/>
</dbReference>
<dbReference type="PRINTS" id="PR00421">
    <property type="entry name" value="THIOREDOXIN"/>
</dbReference>
<reference evidence="8 9" key="1">
    <citation type="journal article" date="2019" name="ISME J.">
        <title>Candidatus Macondimonas diazotrophica, a novel gammaproteobacterial genus dominating crude-oil-contaminated coastal sediments.</title>
        <authorList>
            <person name="Karthikeyan S."/>
            <person name="Konstantinidis K."/>
        </authorList>
    </citation>
    <scope>NUCLEOTIDE SEQUENCE [LARGE SCALE GENOMIC DNA]</scope>
    <source>
        <strain evidence="8 9">KTK01</strain>
    </source>
</reference>
<dbReference type="Gene3D" id="2.30.30.380">
    <property type="entry name" value="Zn-finger domain of Sec23/24"/>
    <property type="match status" value="1"/>
</dbReference>
<name>A0A4Z0FCI7_9GAMM</name>
<dbReference type="GO" id="GO:0015035">
    <property type="term" value="F:protein-disulfide reductase activity"/>
    <property type="evidence" value="ECO:0007669"/>
    <property type="project" value="UniProtKB-UniRule"/>
</dbReference>
<comment type="caution">
    <text evidence="8">The sequence shown here is derived from an EMBL/GenBank/DDBJ whole genome shotgun (WGS) entry which is preliminary data.</text>
</comment>
<organism evidence="8 9">
    <name type="scientific">Candidatus Macondimonas diazotrophica</name>
    <dbReference type="NCBI Taxonomy" id="2305248"/>
    <lineage>
        <taxon>Bacteria</taxon>
        <taxon>Pseudomonadati</taxon>
        <taxon>Pseudomonadota</taxon>
        <taxon>Gammaproteobacteria</taxon>
        <taxon>Chromatiales</taxon>
        <taxon>Ectothiorhodospiraceae</taxon>
        <taxon>Candidatus Macondimonas</taxon>
    </lineage>
</organism>
<evidence type="ECO:0000313" key="8">
    <source>
        <dbReference type="EMBL" id="TFZ83494.1"/>
    </source>
</evidence>
<dbReference type="OrthoDB" id="9790390at2"/>
<dbReference type="InterPro" id="IPR036249">
    <property type="entry name" value="Thioredoxin-like_sf"/>
</dbReference>
<dbReference type="AlphaFoldDB" id="A0A4Z0FCI7"/>
<dbReference type="RefSeq" id="WP_135280911.1">
    <property type="nucleotide sequence ID" value="NZ_SRIO01000003.1"/>
</dbReference>
<evidence type="ECO:0000256" key="6">
    <source>
        <dbReference type="NCBIfam" id="TIGR01068"/>
    </source>
</evidence>
<dbReference type="InterPro" id="IPR049299">
    <property type="entry name" value="Thio2_N"/>
</dbReference>
<dbReference type="GO" id="GO:0005737">
    <property type="term" value="C:cytoplasm"/>
    <property type="evidence" value="ECO:0007669"/>
    <property type="project" value="TreeGrafter"/>
</dbReference>